<dbReference type="Pfam" id="PF02563">
    <property type="entry name" value="Poly_export"/>
    <property type="match status" value="1"/>
</dbReference>
<dbReference type="InterPro" id="IPR003715">
    <property type="entry name" value="Poly_export_N"/>
</dbReference>
<protein>
    <submittedName>
        <fullName evidence="7">Protein involved in polysaccharide export with SLBB domain</fullName>
    </submittedName>
</protein>
<reference evidence="7 8" key="1">
    <citation type="submission" date="2019-03" db="EMBL/GenBank/DDBJ databases">
        <title>Genomic Encyclopedia of Type Strains, Phase IV (KMG-IV): sequencing the most valuable type-strain genomes for metagenomic binning, comparative biology and taxonomic classification.</title>
        <authorList>
            <person name="Goeker M."/>
        </authorList>
    </citation>
    <scope>NUCLEOTIDE SEQUENCE [LARGE SCALE GENOMIC DNA]</scope>
    <source>
        <strain evidence="7 8">DSM 2132</strain>
    </source>
</reference>
<evidence type="ECO:0000256" key="3">
    <source>
        <dbReference type="SAM" id="SignalP"/>
    </source>
</evidence>
<name>A0A4R2PCU2_RHOSA</name>
<dbReference type="InterPro" id="IPR049712">
    <property type="entry name" value="Poly_export"/>
</dbReference>
<evidence type="ECO:0000256" key="1">
    <source>
        <dbReference type="ARBA" id="ARBA00022729"/>
    </source>
</evidence>
<feature type="chain" id="PRO_5020867561" evidence="3">
    <location>
        <begin position="26"/>
        <end position="959"/>
    </location>
</feature>
<evidence type="ECO:0000259" key="4">
    <source>
        <dbReference type="Pfam" id="PF02563"/>
    </source>
</evidence>
<feature type="compositionally biased region" description="Polar residues" evidence="2">
    <location>
        <begin position="63"/>
        <end position="72"/>
    </location>
</feature>
<sequence>MRLSAWVWGMAFVLLAAAIAAPAVAQQIPPELMEKLRERGQSGLDSQDPAQALEESRLKREGQLTNQTNLLGQTAGKEPKALSTLEVIYNSRLGFFEEEARRRWRERAYQFDDLERRERMLNQQVRERQQAQSGAVPGNFPMQSGAAQVARAKGGNREREQRLEVEQVRAEFATPEPLRQYGYDMLDYPKQFPGGLSGRLPDDYRLGIGDELVVTLYGNENDTQTLQVDREGRLVLPDLGPVTAAGRELGTVRDEVEQLVGNKLVGTEVLLSVGAPRLVSAYVLGDVTRPGQYELSSFADILDALSVAGGVKKTGSLRRIIVDDGTRRRSFDLYDILAGRQTDSLRLTDGMRIIVPPIGPTVAVAGAVVRPAIYELAPGAATSAADEMLAMAGGSVLARGSRMLVKRVSPEGGETMRYLSGAEARLQPSDILLLQLRSQATMGQFELAGAVYSPGIRSIDEYGFLSKALEGGQALKPDAYLPFALLKRKDPETLATVMRAVNLAAVLKGETDVRLRSWDELVVLNETAVDFMGSEPVKLTIDQPNDPGNCESLEVLAKRVREAETERFATTFRSAFFTSQGMAEQDSGAAALSGQMDRSIISDRQTGEIACPDLFEDRPDLLAFALEYATAISGAVRQPGIYPFAYETSLAGTIAVAGGLSLNANRKLVELSLYERKAGQGIDVDRRKVDLTETDPKSVAVSPGSSVRVTALRSDQEPGTVLLTGEFERPGVYTIKRGETLLELIGRAGGLTSRAYPYGAVFTRESVRDQRRESLKRTAREMDTALTLAAIKGNVDGEALTAARRLSNTLSSADITGRMVVDAEPEVLARDPIANISLEPGDTLHMPRRPTTVQVAGDVLNPGSFRHREGKSVRDYLKEAGGLQTTAEKGRIFVVKANGEATPVSMSIWSFREQTIPPGTTIVVPMDVTPVQYLEIAGTIADIFGNLALSVASVATVTN</sequence>
<feature type="region of interest" description="Disordered" evidence="2">
    <location>
        <begin position="128"/>
        <end position="162"/>
    </location>
</feature>
<proteinExistence type="predicted"/>
<dbReference type="PANTHER" id="PTHR33619">
    <property type="entry name" value="POLYSACCHARIDE EXPORT PROTEIN GFCE-RELATED"/>
    <property type="match status" value="1"/>
</dbReference>
<keyword evidence="8" id="KW-1185">Reference proteome</keyword>
<feature type="domain" description="Polysaccharide export protein N-terminal" evidence="4">
    <location>
        <begin position="201"/>
        <end position="269"/>
    </location>
</feature>
<accession>A0A4R2PCU2</accession>
<evidence type="ECO:0000259" key="5">
    <source>
        <dbReference type="Pfam" id="PF06251"/>
    </source>
</evidence>
<dbReference type="InterPro" id="IPR010425">
    <property type="entry name" value="Caps_synth_GfcC-like_C"/>
</dbReference>
<dbReference type="Proteomes" id="UP000295399">
    <property type="component" value="Unassembled WGS sequence"/>
</dbReference>
<dbReference type="EMBL" id="SLXO01000008">
    <property type="protein sequence ID" value="TCP32989.1"/>
    <property type="molecule type" value="Genomic_DNA"/>
</dbReference>
<dbReference type="PANTHER" id="PTHR33619:SF3">
    <property type="entry name" value="POLYSACCHARIDE EXPORT PROTEIN GFCE-RELATED"/>
    <property type="match status" value="1"/>
</dbReference>
<gene>
    <name evidence="7" type="ORF">EV659_10888</name>
</gene>
<dbReference type="Gene3D" id="3.10.560.10">
    <property type="entry name" value="Outer membrane lipoprotein wza domain like"/>
    <property type="match status" value="4"/>
</dbReference>
<dbReference type="GO" id="GO:0015159">
    <property type="term" value="F:polysaccharide transmembrane transporter activity"/>
    <property type="evidence" value="ECO:0007669"/>
    <property type="project" value="InterPro"/>
</dbReference>
<evidence type="ECO:0000313" key="7">
    <source>
        <dbReference type="EMBL" id="TCP32989.1"/>
    </source>
</evidence>
<evidence type="ECO:0000256" key="2">
    <source>
        <dbReference type="SAM" id="MobiDB-lite"/>
    </source>
</evidence>
<keyword evidence="1 3" id="KW-0732">Signal</keyword>
<feature type="domain" description="Soluble ligand binding" evidence="6">
    <location>
        <begin position="723"/>
        <end position="756"/>
    </location>
</feature>
<dbReference type="Pfam" id="PF10531">
    <property type="entry name" value="SLBB"/>
    <property type="match status" value="3"/>
</dbReference>
<evidence type="ECO:0000313" key="8">
    <source>
        <dbReference type="Proteomes" id="UP000295399"/>
    </source>
</evidence>
<feature type="region of interest" description="Disordered" evidence="2">
    <location>
        <begin position="38"/>
        <end position="74"/>
    </location>
</feature>
<feature type="domain" description="Soluble ligand binding" evidence="6">
    <location>
        <begin position="632"/>
        <end position="671"/>
    </location>
</feature>
<comment type="caution">
    <text evidence="7">The sequence shown here is derived from an EMBL/GenBank/DDBJ whole genome shotgun (WGS) entry which is preliminary data.</text>
</comment>
<dbReference type="InterPro" id="IPR019554">
    <property type="entry name" value="Soluble_ligand-bd"/>
</dbReference>
<organism evidence="7 8">
    <name type="scientific">Rhodothalassium salexigens DSM 2132</name>
    <dbReference type="NCBI Taxonomy" id="1188247"/>
    <lineage>
        <taxon>Bacteria</taxon>
        <taxon>Pseudomonadati</taxon>
        <taxon>Pseudomonadota</taxon>
        <taxon>Alphaproteobacteria</taxon>
        <taxon>Rhodothalassiales</taxon>
        <taxon>Rhodothalassiaceae</taxon>
        <taxon>Rhodothalassium</taxon>
    </lineage>
</organism>
<dbReference type="InParanoid" id="A0A4R2PCU2"/>
<feature type="signal peptide" evidence="3">
    <location>
        <begin position="1"/>
        <end position="25"/>
    </location>
</feature>
<feature type="domain" description="Capsule biosynthesis GfcC-like C-terminal" evidence="5">
    <location>
        <begin position="862"/>
        <end position="946"/>
    </location>
</feature>
<dbReference type="AlphaFoldDB" id="A0A4R2PCU2"/>
<feature type="domain" description="Soluble ligand binding" evidence="6">
    <location>
        <begin position="281"/>
        <end position="322"/>
    </location>
</feature>
<evidence type="ECO:0000259" key="6">
    <source>
        <dbReference type="Pfam" id="PF10531"/>
    </source>
</evidence>
<dbReference type="Pfam" id="PF06251">
    <property type="entry name" value="Caps_syn_GfcC_C"/>
    <property type="match status" value="1"/>
</dbReference>